<evidence type="ECO:0000313" key="19">
    <source>
        <dbReference type="Proteomes" id="UP000410984"/>
    </source>
</evidence>
<evidence type="ECO:0000256" key="2">
    <source>
        <dbReference type="ARBA" id="ARBA00009810"/>
    </source>
</evidence>
<evidence type="ECO:0000256" key="8">
    <source>
        <dbReference type="ARBA" id="ARBA00023004"/>
    </source>
</evidence>
<feature type="short sequence motif" description="TonB C-terminal box" evidence="15">
    <location>
        <begin position="846"/>
        <end position="863"/>
    </location>
</feature>
<dbReference type="SMART" id="SM00965">
    <property type="entry name" value="STN"/>
    <property type="match status" value="1"/>
</dbReference>
<evidence type="ECO:0000256" key="14">
    <source>
        <dbReference type="PROSITE-ProRule" id="PRU01360"/>
    </source>
</evidence>
<keyword evidence="13 14" id="KW-0998">Cell outer membrane</keyword>
<dbReference type="GO" id="GO:0009279">
    <property type="term" value="C:cell outer membrane"/>
    <property type="evidence" value="ECO:0007669"/>
    <property type="project" value="UniProtKB-SubCell"/>
</dbReference>
<evidence type="ECO:0000256" key="1">
    <source>
        <dbReference type="ARBA" id="ARBA00004571"/>
    </source>
</evidence>
<dbReference type="InterPro" id="IPR037066">
    <property type="entry name" value="Plug_dom_sf"/>
</dbReference>
<keyword evidence="10 16" id="KW-0798">TonB box</keyword>
<evidence type="ECO:0000256" key="13">
    <source>
        <dbReference type="ARBA" id="ARBA00023237"/>
    </source>
</evidence>
<evidence type="ECO:0000256" key="11">
    <source>
        <dbReference type="ARBA" id="ARBA00023136"/>
    </source>
</evidence>
<dbReference type="CDD" id="cd01347">
    <property type="entry name" value="ligand_gated_channel"/>
    <property type="match status" value="1"/>
</dbReference>
<evidence type="ECO:0000256" key="3">
    <source>
        <dbReference type="ARBA" id="ARBA00022448"/>
    </source>
</evidence>
<keyword evidence="7" id="KW-0732">Signal</keyword>
<dbReference type="InterPro" id="IPR012910">
    <property type="entry name" value="Plug_dom"/>
</dbReference>
<dbReference type="InterPro" id="IPR000531">
    <property type="entry name" value="Beta-barrel_TonB"/>
</dbReference>
<keyword evidence="5" id="KW-0410">Iron transport</keyword>
<evidence type="ECO:0000313" key="18">
    <source>
        <dbReference type="EMBL" id="VUD71394.1"/>
    </source>
</evidence>
<dbReference type="PROSITE" id="PS01156">
    <property type="entry name" value="TONB_DEPENDENT_REC_2"/>
    <property type="match status" value="1"/>
</dbReference>
<evidence type="ECO:0000256" key="10">
    <source>
        <dbReference type="ARBA" id="ARBA00023077"/>
    </source>
</evidence>
<sequence length="863" mass="93083">MGRGMAVRMRGYASGGRQASIALASVSMLALVPAVAQSQDANRVSAGVARKPSIIAITPEAVLPQEAGQVSLSIAQGPLEPALVAFTEQARIKLVYATDLTERLTTRGVEGAYRPLAALGRILAGTGLTYRAVGPSTITLVNPRYVQLGGDPAHVVTLDELSVEGQRSSRGVLAGLPPASGTVGQPPVPYAGGQVGTGTRIGFLGNRSVLRTPFNVTGYTEKLINDQQARSLSDVVLNNSSVRNDAPPFSERDSYFIRGFSVTNLDTAFDGLFYIANPRRTFTEGLERVEILLGPTALLSGGTGRVGGTINLIPKRAFDEPLTRLTTTYISDAQIWTHADIGRRFGTFNEWGVRFNGAYRNGATPLDKNEIEVGFAALGLDYRGERFRASVDLNHSTQNVTAPTSLFNAVAPNIPVPRAPNNRRNTSNPFEYNDSRYNMAAGRIEYDVLPETTVYAAGGLSRYNEDFLTSNYRVTSVTGQASNSLAIQPLELEGFSGEVGLRSRFHTGIVGHQFNVAAAEAVNKNYSRGFVPFSLPTYTTNIYNPIYLPFGSVPTINFPRSNQQPLFTELYARSVAVADTLSLGDDRFMLTIGGRFQEIDLQSYATRPGPTQGTLATSYRESRFSPAYALVVRPTENLAFYGNYIESLDAGPSAPATVVNASEVFAPVVSRQKEVGAKYDFGPVALTASLFEIEQPNAFTDTAPNRSPLSGLQRNRGLDLNVFGEPIPGVRLLGGVTFIDATLVNTANRQFDGNAAPGVPDTAINLCGEYDLPPWLAPGLTLTGRAIYTSRMFYNQANTQSVPDWTRFDAGLRYVFEGTNGKPVVVRATVQNLLDDSYWASAARGYLAVGAPRTFILSAQLDF</sequence>
<keyword evidence="3 14" id="KW-0813">Transport</keyword>
<evidence type="ECO:0000256" key="9">
    <source>
        <dbReference type="ARBA" id="ARBA00023065"/>
    </source>
</evidence>
<accession>A0A509ECN1</accession>
<dbReference type="SUPFAM" id="SSF56935">
    <property type="entry name" value="Porins"/>
    <property type="match status" value="1"/>
</dbReference>
<evidence type="ECO:0000256" key="4">
    <source>
        <dbReference type="ARBA" id="ARBA00022452"/>
    </source>
</evidence>
<feature type="domain" description="Secretin/TonB short N-terminal" evidence="17">
    <location>
        <begin position="92"/>
        <end position="143"/>
    </location>
</feature>
<keyword evidence="19" id="KW-1185">Reference proteome</keyword>
<protein>
    <submittedName>
        <fullName evidence="18">Ferrichrome receptor FcuA</fullName>
    </submittedName>
</protein>
<dbReference type="Gene3D" id="2.40.170.20">
    <property type="entry name" value="TonB-dependent receptor, beta-barrel domain"/>
    <property type="match status" value="1"/>
</dbReference>
<dbReference type="InterPro" id="IPR039426">
    <property type="entry name" value="TonB-dep_rcpt-like"/>
</dbReference>
<evidence type="ECO:0000256" key="15">
    <source>
        <dbReference type="PROSITE-ProRule" id="PRU10144"/>
    </source>
</evidence>
<dbReference type="EMBL" id="CABFPH010000021">
    <property type="protein sequence ID" value="VUD71394.1"/>
    <property type="molecule type" value="Genomic_DNA"/>
</dbReference>
<keyword evidence="4 14" id="KW-1134">Transmembrane beta strand</keyword>
<evidence type="ECO:0000256" key="16">
    <source>
        <dbReference type="RuleBase" id="RU003357"/>
    </source>
</evidence>
<dbReference type="InterPro" id="IPR011662">
    <property type="entry name" value="Secretin/TonB_short_N"/>
</dbReference>
<dbReference type="Gene3D" id="3.55.50.30">
    <property type="match status" value="1"/>
</dbReference>
<evidence type="ECO:0000259" key="17">
    <source>
        <dbReference type="SMART" id="SM00965"/>
    </source>
</evidence>
<dbReference type="GO" id="GO:0015891">
    <property type="term" value="P:siderophore transport"/>
    <property type="evidence" value="ECO:0007669"/>
    <property type="project" value="InterPro"/>
</dbReference>
<dbReference type="GO" id="GO:0015344">
    <property type="term" value="F:siderophore uptake transmembrane transporter activity"/>
    <property type="evidence" value="ECO:0007669"/>
    <property type="project" value="TreeGrafter"/>
</dbReference>
<dbReference type="InterPro" id="IPR036942">
    <property type="entry name" value="Beta-barrel_TonB_sf"/>
</dbReference>
<dbReference type="Proteomes" id="UP000410984">
    <property type="component" value="Unassembled WGS sequence"/>
</dbReference>
<evidence type="ECO:0000256" key="7">
    <source>
        <dbReference type="ARBA" id="ARBA00022729"/>
    </source>
</evidence>
<dbReference type="AlphaFoldDB" id="A0A509ECN1"/>
<dbReference type="GO" id="GO:0038023">
    <property type="term" value="F:signaling receptor activity"/>
    <property type="evidence" value="ECO:0007669"/>
    <property type="project" value="InterPro"/>
</dbReference>
<dbReference type="NCBIfam" id="TIGR01783">
    <property type="entry name" value="TonB-siderophor"/>
    <property type="match status" value="1"/>
</dbReference>
<name>A0A509ECN1_9HYPH</name>
<evidence type="ECO:0000256" key="12">
    <source>
        <dbReference type="ARBA" id="ARBA00023170"/>
    </source>
</evidence>
<keyword evidence="11 14" id="KW-0472">Membrane</keyword>
<keyword evidence="6 14" id="KW-0812">Transmembrane</keyword>
<dbReference type="Pfam" id="PF07715">
    <property type="entry name" value="Plug"/>
    <property type="match status" value="1"/>
</dbReference>
<organism evidence="18 19">
    <name type="scientific">Methylobacterium symbioticum</name>
    <dbReference type="NCBI Taxonomy" id="2584084"/>
    <lineage>
        <taxon>Bacteria</taxon>
        <taxon>Pseudomonadati</taxon>
        <taxon>Pseudomonadota</taxon>
        <taxon>Alphaproteobacteria</taxon>
        <taxon>Hyphomicrobiales</taxon>
        <taxon>Methylobacteriaceae</taxon>
        <taxon>Methylobacterium</taxon>
    </lineage>
</organism>
<keyword evidence="8" id="KW-0408">Iron</keyword>
<reference evidence="18 19" key="1">
    <citation type="submission" date="2019-06" db="EMBL/GenBank/DDBJ databases">
        <authorList>
            <person name="Rodrigo-Torres L."/>
            <person name="Arahal R. D."/>
            <person name="Lucena T."/>
        </authorList>
    </citation>
    <scope>NUCLEOTIDE SEQUENCE [LARGE SCALE GENOMIC DNA]</scope>
    <source>
        <strain evidence="18 19">SB0023/3</strain>
    </source>
</reference>
<gene>
    <name evidence="18" type="primary">fcuA_2</name>
    <name evidence="18" type="ORF">MET9862_01974</name>
</gene>
<dbReference type="PANTHER" id="PTHR32552">
    <property type="entry name" value="FERRICHROME IRON RECEPTOR-RELATED"/>
    <property type="match status" value="1"/>
</dbReference>
<dbReference type="InterPro" id="IPR010917">
    <property type="entry name" value="TonB_rcpt_CS"/>
</dbReference>
<dbReference type="PANTHER" id="PTHR32552:SF82">
    <property type="entry name" value="FCUA PROTEIN"/>
    <property type="match status" value="1"/>
</dbReference>
<keyword evidence="12 18" id="KW-0675">Receptor</keyword>
<keyword evidence="9" id="KW-0406">Ion transport</keyword>
<comment type="subcellular location">
    <subcellularLocation>
        <location evidence="1 14">Cell outer membrane</location>
        <topology evidence="1 14">Multi-pass membrane protein</topology>
    </subcellularLocation>
</comment>
<dbReference type="Pfam" id="PF00593">
    <property type="entry name" value="TonB_dep_Rec_b-barrel"/>
    <property type="match status" value="1"/>
</dbReference>
<evidence type="ECO:0000256" key="6">
    <source>
        <dbReference type="ARBA" id="ARBA00022692"/>
    </source>
</evidence>
<dbReference type="Gene3D" id="2.170.130.10">
    <property type="entry name" value="TonB-dependent receptor, plug domain"/>
    <property type="match status" value="1"/>
</dbReference>
<dbReference type="PROSITE" id="PS52016">
    <property type="entry name" value="TONB_DEPENDENT_REC_3"/>
    <property type="match status" value="1"/>
</dbReference>
<comment type="similarity">
    <text evidence="2 14 16">Belongs to the TonB-dependent receptor family.</text>
</comment>
<dbReference type="InterPro" id="IPR010105">
    <property type="entry name" value="TonB_sidphr_rcpt"/>
</dbReference>
<evidence type="ECO:0000256" key="5">
    <source>
        <dbReference type="ARBA" id="ARBA00022496"/>
    </source>
</evidence>
<proteinExistence type="inferred from homology"/>